<dbReference type="Gene3D" id="3.30.1370.10">
    <property type="entry name" value="K Homology domain, type 1"/>
    <property type="match status" value="1"/>
</dbReference>
<dbReference type="PROSITE" id="PS50084">
    <property type="entry name" value="KH_TYPE_1"/>
    <property type="match status" value="1"/>
</dbReference>
<sequence length="708" mass="78103">MAEEKKVFSTEIAGQPFRVEIGELAKQANGACMVHYGDTAVLATATASKEPKDLPFFPLTVNYEERLYAVGKIPGGFIKREGRPSEKAVLTSRLIDRPIRPLFPDGFRNEVQVISTVMSVDQNLPTEIAAMIGSSIALSVSDIPFGGPIAGVVVGRVDGQFIINPTLEEREKSDIDLTVAGTKDAINMVEAGANEVPEEIMLEAIMFGHEEIKRLIAFQEEIIAALQVEKMEIKLFDLDAAIVEEVEAKAKQRLVEAIQVQEKHAREEAIDAVKTDIKAEYEEQEDNGAEDKLKQVSAVLDKIVKEEVRRLITKEKVRPDGRKIDEIRPLSSRISVLPRTHGSGLFTRGQTQALSICTLGALGDVQILDGLDAEESKRFMHHYNFPSFSVGETGPIRGPGRREIGHGALGERALEKVVPDEKEFPYTIRLVSEVLESNGSTSQASICASTLAMMDAGVPIKAPVAGIAMGLVKSGEDYTILSDIQGMEDFLGDMDFKVAGTEQGVTALQMDIKIDGLSREILEEALTQAKKGRKHILSHMLETINEPKEQLSDYAPKILTMEINPDKIRDVIGPSGKQINKIIEETGVKIDIEQDGHVFISSTDMTMNNKAKQLIEDIVREVEVGQMYLGTVKRVEKFGAFVELFKGKEGLVHISELAEERIGKVEDVVKIGDQIMVKVKEIDRQGRVNLSRKAVLIDEKEKEQKQND</sequence>
<dbReference type="InterPro" id="IPR015847">
    <property type="entry name" value="ExoRNase_PH_dom2"/>
</dbReference>
<evidence type="ECO:0000256" key="5">
    <source>
        <dbReference type="ARBA" id="ARBA00022884"/>
    </source>
</evidence>
<feature type="binding site" evidence="6">
    <location>
        <position position="489"/>
    </location>
    <ligand>
        <name>Mg(2+)</name>
        <dbReference type="ChEBI" id="CHEBI:18420"/>
    </ligand>
</feature>
<evidence type="ECO:0000259" key="7">
    <source>
        <dbReference type="PROSITE" id="PS50126"/>
    </source>
</evidence>
<dbReference type="CDD" id="cd02393">
    <property type="entry name" value="KH-I_PNPase"/>
    <property type="match status" value="1"/>
</dbReference>
<dbReference type="PROSITE" id="PS50126">
    <property type="entry name" value="S1"/>
    <property type="match status" value="1"/>
</dbReference>
<dbReference type="CDD" id="cd04472">
    <property type="entry name" value="S1_PNPase"/>
    <property type="match status" value="1"/>
</dbReference>
<evidence type="ECO:0000313" key="9">
    <source>
        <dbReference type="Proteomes" id="UP000831537"/>
    </source>
</evidence>
<dbReference type="Gene3D" id="3.30.230.70">
    <property type="entry name" value="GHMP Kinase, N-terminal domain"/>
    <property type="match status" value="2"/>
</dbReference>
<organism evidence="8 9">
    <name type="scientific">Gracilibacillus salinarum</name>
    <dbReference type="NCBI Taxonomy" id="2932255"/>
    <lineage>
        <taxon>Bacteria</taxon>
        <taxon>Bacillati</taxon>
        <taxon>Bacillota</taxon>
        <taxon>Bacilli</taxon>
        <taxon>Bacillales</taxon>
        <taxon>Bacillaceae</taxon>
        <taxon>Gracilibacillus</taxon>
    </lineage>
</organism>
<evidence type="ECO:0000256" key="2">
    <source>
        <dbReference type="ARBA" id="ARBA00022490"/>
    </source>
</evidence>
<keyword evidence="3 6" id="KW-0808">Transferase</keyword>
<dbReference type="InterPro" id="IPR036456">
    <property type="entry name" value="PNPase_PH_RNA-bd_sf"/>
</dbReference>
<dbReference type="InterPro" id="IPR001247">
    <property type="entry name" value="ExoRNase_PH_dom1"/>
</dbReference>
<dbReference type="Pfam" id="PF03725">
    <property type="entry name" value="RNase_PH_C"/>
    <property type="match status" value="2"/>
</dbReference>
<dbReference type="InterPro" id="IPR004087">
    <property type="entry name" value="KH_dom"/>
</dbReference>
<reference evidence="8 9" key="1">
    <citation type="submission" date="2022-04" db="EMBL/GenBank/DDBJ databases">
        <title>Gracilibacillus sp. isolated from saltern.</title>
        <authorList>
            <person name="Won M."/>
            <person name="Lee C.-M."/>
            <person name="Woen H.-Y."/>
            <person name="Kwon S.-W."/>
        </authorList>
    </citation>
    <scope>NUCLEOTIDE SEQUENCE [LARGE SCALE GENOMIC DNA]</scope>
    <source>
        <strain evidence="8 9">SSPM10-3</strain>
    </source>
</reference>
<dbReference type="RefSeq" id="WP_244745705.1">
    <property type="nucleotide sequence ID" value="NZ_CP095071.1"/>
</dbReference>
<keyword evidence="2 6" id="KW-0963">Cytoplasm</keyword>
<dbReference type="HAMAP" id="MF_01595">
    <property type="entry name" value="PNPase"/>
    <property type="match status" value="1"/>
</dbReference>
<dbReference type="SMART" id="SM00322">
    <property type="entry name" value="KH"/>
    <property type="match status" value="1"/>
</dbReference>
<dbReference type="InterPro" id="IPR027408">
    <property type="entry name" value="PNPase/RNase_PH_dom_sf"/>
</dbReference>
<dbReference type="InterPro" id="IPR012340">
    <property type="entry name" value="NA-bd_OB-fold"/>
</dbReference>
<dbReference type="SMART" id="SM00316">
    <property type="entry name" value="S1"/>
    <property type="match status" value="1"/>
</dbReference>
<name>A0ABY4GN51_9BACI</name>
<dbReference type="SUPFAM" id="SSF54211">
    <property type="entry name" value="Ribosomal protein S5 domain 2-like"/>
    <property type="match status" value="2"/>
</dbReference>
<dbReference type="Gene3D" id="2.40.50.140">
    <property type="entry name" value="Nucleic acid-binding proteins"/>
    <property type="match status" value="1"/>
</dbReference>
<dbReference type="CDD" id="cd11363">
    <property type="entry name" value="RNase_PH_PNPase_1"/>
    <property type="match status" value="1"/>
</dbReference>
<feature type="domain" description="S1 motif" evidence="7">
    <location>
        <begin position="625"/>
        <end position="693"/>
    </location>
</feature>
<keyword evidence="6" id="KW-0479">Metal-binding</keyword>
<comment type="cofactor">
    <cofactor evidence="6">
        <name>Mg(2+)</name>
        <dbReference type="ChEBI" id="CHEBI:18420"/>
    </cofactor>
</comment>
<dbReference type="InterPro" id="IPR004088">
    <property type="entry name" value="KH_dom_type_1"/>
</dbReference>
<dbReference type="NCBIfam" id="TIGR03591">
    <property type="entry name" value="polynuc_phos"/>
    <property type="match status" value="1"/>
</dbReference>
<dbReference type="GO" id="GO:0004654">
    <property type="term" value="F:polyribonucleotide nucleotidyltransferase activity"/>
    <property type="evidence" value="ECO:0007669"/>
    <property type="project" value="UniProtKB-EC"/>
</dbReference>
<dbReference type="InterPro" id="IPR003029">
    <property type="entry name" value="S1_domain"/>
</dbReference>
<evidence type="ECO:0000256" key="4">
    <source>
        <dbReference type="ARBA" id="ARBA00022695"/>
    </source>
</evidence>
<dbReference type="Pfam" id="PF03726">
    <property type="entry name" value="PNPase"/>
    <property type="match status" value="1"/>
</dbReference>
<keyword evidence="9" id="KW-1185">Reference proteome</keyword>
<comment type="function">
    <text evidence="6">Involved in mRNA degradation. Catalyzes the phosphorolysis of single-stranded polyribonucleotides processively in the 3'- to 5'-direction.</text>
</comment>
<evidence type="ECO:0000256" key="6">
    <source>
        <dbReference type="HAMAP-Rule" id="MF_01595"/>
    </source>
</evidence>
<dbReference type="InterPro" id="IPR015848">
    <property type="entry name" value="PNPase_PH_RNA-bd_bac/org-type"/>
</dbReference>
<dbReference type="EC" id="2.7.7.8" evidence="6"/>
<evidence type="ECO:0000256" key="1">
    <source>
        <dbReference type="ARBA" id="ARBA00007404"/>
    </source>
</evidence>
<proteinExistence type="inferred from homology"/>
<dbReference type="EMBL" id="CP095071">
    <property type="protein sequence ID" value="UOQ85623.1"/>
    <property type="molecule type" value="Genomic_DNA"/>
</dbReference>
<keyword evidence="6" id="KW-0460">Magnesium</keyword>
<dbReference type="InterPro" id="IPR036612">
    <property type="entry name" value="KH_dom_type_1_sf"/>
</dbReference>
<dbReference type="PANTHER" id="PTHR11252">
    <property type="entry name" value="POLYRIBONUCLEOTIDE NUCLEOTIDYLTRANSFERASE"/>
    <property type="match status" value="1"/>
</dbReference>
<dbReference type="CDD" id="cd11364">
    <property type="entry name" value="RNase_PH_PNPase_2"/>
    <property type="match status" value="1"/>
</dbReference>
<dbReference type="InterPro" id="IPR020568">
    <property type="entry name" value="Ribosomal_Su5_D2-typ_SF"/>
</dbReference>
<dbReference type="SUPFAM" id="SSF50249">
    <property type="entry name" value="Nucleic acid-binding proteins"/>
    <property type="match status" value="1"/>
</dbReference>
<dbReference type="PANTHER" id="PTHR11252:SF0">
    <property type="entry name" value="POLYRIBONUCLEOTIDE NUCLEOTIDYLTRANSFERASE 1, MITOCHONDRIAL"/>
    <property type="match status" value="1"/>
</dbReference>
<dbReference type="Pfam" id="PF01138">
    <property type="entry name" value="RNase_PH"/>
    <property type="match status" value="2"/>
</dbReference>
<dbReference type="Pfam" id="PF00575">
    <property type="entry name" value="S1"/>
    <property type="match status" value="1"/>
</dbReference>
<dbReference type="InterPro" id="IPR012162">
    <property type="entry name" value="PNPase"/>
</dbReference>
<keyword evidence="4 6" id="KW-0548">Nucleotidyltransferase</keyword>
<dbReference type="Proteomes" id="UP000831537">
    <property type="component" value="Chromosome"/>
</dbReference>
<keyword evidence="5 6" id="KW-0694">RNA-binding</keyword>
<protein>
    <recommendedName>
        <fullName evidence="6">Polyribonucleotide nucleotidyltransferase</fullName>
        <ecNumber evidence="6">2.7.7.8</ecNumber>
    </recommendedName>
    <alternativeName>
        <fullName evidence="6">Polynucleotide phosphorylase</fullName>
        <shortName evidence="6">PNPase</shortName>
    </alternativeName>
</protein>
<dbReference type="NCBIfam" id="NF008805">
    <property type="entry name" value="PRK11824.1"/>
    <property type="match status" value="1"/>
</dbReference>
<feature type="binding site" evidence="6">
    <location>
        <position position="495"/>
    </location>
    <ligand>
        <name>Mg(2+)</name>
        <dbReference type="ChEBI" id="CHEBI:18420"/>
    </ligand>
</feature>
<evidence type="ECO:0000313" key="8">
    <source>
        <dbReference type="EMBL" id="UOQ85623.1"/>
    </source>
</evidence>
<comment type="subcellular location">
    <subcellularLocation>
        <location evidence="6">Cytoplasm</location>
    </subcellularLocation>
</comment>
<dbReference type="Pfam" id="PF00013">
    <property type="entry name" value="KH_1"/>
    <property type="match status" value="1"/>
</dbReference>
<gene>
    <name evidence="6 8" type="primary">pnp</name>
    <name evidence="8" type="ORF">MUN87_01570</name>
</gene>
<comment type="catalytic activity">
    <reaction evidence="6">
        <text>RNA(n+1) + phosphate = RNA(n) + a ribonucleoside 5'-diphosphate</text>
        <dbReference type="Rhea" id="RHEA:22096"/>
        <dbReference type="Rhea" id="RHEA-COMP:14527"/>
        <dbReference type="Rhea" id="RHEA-COMP:17342"/>
        <dbReference type="ChEBI" id="CHEBI:43474"/>
        <dbReference type="ChEBI" id="CHEBI:57930"/>
        <dbReference type="ChEBI" id="CHEBI:140395"/>
        <dbReference type="EC" id="2.7.7.8"/>
    </reaction>
</comment>
<dbReference type="SUPFAM" id="SSF55666">
    <property type="entry name" value="Ribonuclease PH domain 2-like"/>
    <property type="match status" value="2"/>
</dbReference>
<evidence type="ECO:0000256" key="3">
    <source>
        <dbReference type="ARBA" id="ARBA00022679"/>
    </source>
</evidence>
<dbReference type="SUPFAM" id="SSF54791">
    <property type="entry name" value="Eukaryotic type KH-domain (KH-domain type I)"/>
    <property type="match status" value="1"/>
</dbReference>
<dbReference type="SUPFAM" id="SSF46915">
    <property type="entry name" value="Polynucleotide phosphorylase/guanosine pentaphosphate synthase (PNPase/GPSI), domain 3"/>
    <property type="match status" value="1"/>
</dbReference>
<accession>A0ABY4GN51</accession>
<dbReference type="InterPro" id="IPR036345">
    <property type="entry name" value="ExoRNase_PH_dom2_sf"/>
</dbReference>
<dbReference type="PIRSF" id="PIRSF005499">
    <property type="entry name" value="PNPase"/>
    <property type="match status" value="1"/>
</dbReference>
<comment type="similarity">
    <text evidence="1 6">Belongs to the polyribonucleotide nucleotidyltransferase family.</text>
</comment>